<reference evidence="5 6" key="1">
    <citation type="submission" date="2016-04" db="EMBL/GenBank/DDBJ databases">
        <title>The genome of Intoshia linei affirms orthonectids as highly simplified spiralians.</title>
        <authorList>
            <person name="Mikhailov K.V."/>
            <person name="Slusarev G.S."/>
            <person name="Nikitin M.A."/>
            <person name="Logacheva M.D."/>
            <person name="Penin A."/>
            <person name="Aleoshin V."/>
            <person name="Panchin Y.V."/>
        </authorList>
    </citation>
    <scope>NUCLEOTIDE SEQUENCE [LARGE SCALE GENOMIC DNA]</scope>
    <source>
        <strain evidence="5">Intl2013</strain>
        <tissue evidence="5">Whole animal</tissue>
    </source>
</reference>
<accession>A0A177AQD9</accession>
<keyword evidence="6" id="KW-1185">Reference proteome</keyword>
<dbReference type="PANTHER" id="PTHR11388:SF100">
    <property type="entry name" value="SOLUTE CARRIER ORGANIC ANION TRANSPORTER FAMILY MEMBER 4A1"/>
    <property type="match status" value="1"/>
</dbReference>
<evidence type="ECO:0000256" key="3">
    <source>
        <dbReference type="SAM" id="Phobius"/>
    </source>
</evidence>
<name>A0A177AQD9_9BILA</name>
<dbReference type="SUPFAM" id="SSF103473">
    <property type="entry name" value="MFS general substrate transporter"/>
    <property type="match status" value="1"/>
</dbReference>
<comment type="caution">
    <text evidence="5">The sequence shown here is derived from an EMBL/GenBank/DDBJ whole genome shotgun (WGS) entry which is preliminary data.</text>
</comment>
<dbReference type="EMBL" id="LWCA01002218">
    <property type="protein sequence ID" value="OAF64020.1"/>
    <property type="molecule type" value="Genomic_DNA"/>
</dbReference>
<dbReference type="GO" id="GO:0016323">
    <property type="term" value="C:basolateral plasma membrane"/>
    <property type="evidence" value="ECO:0007669"/>
    <property type="project" value="TreeGrafter"/>
</dbReference>
<gene>
    <name evidence="5" type="ORF">A3Q56_08276</name>
</gene>
<feature type="transmembrane region" description="Helical" evidence="3">
    <location>
        <begin position="20"/>
        <end position="46"/>
    </location>
</feature>
<dbReference type="Pfam" id="PF03137">
    <property type="entry name" value="OATP"/>
    <property type="match status" value="1"/>
</dbReference>
<evidence type="ECO:0000259" key="4">
    <source>
        <dbReference type="PROSITE" id="PS50850"/>
    </source>
</evidence>
<dbReference type="AlphaFoldDB" id="A0A177AQD9"/>
<protein>
    <recommendedName>
        <fullName evidence="4">Major facilitator superfamily (MFS) profile domain-containing protein</fullName>
    </recommendedName>
</protein>
<feature type="domain" description="Major facilitator superfamily (MFS) profile" evidence="4">
    <location>
        <begin position="1"/>
        <end position="94"/>
    </location>
</feature>
<keyword evidence="3" id="KW-0472">Membrane</keyword>
<dbReference type="InterPro" id="IPR036259">
    <property type="entry name" value="MFS_trans_sf"/>
</dbReference>
<keyword evidence="3" id="KW-0812">Transmembrane</keyword>
<dbReference type="Gene3D" id="1.20.1250.20">
    <property type="entry name" value="MFS general substrate transporter like domains"/>
    <property type="match status" value="1"/>
</dbReference>
<comment type="subcellular location">
    <subcellularLocation>
        <location evidence="1">Membrane</location>
        <topology evidence="1">Multi-pass membrane protein</topology>
    </subcellularLocation>
</comment>
<organism evidence="5 6">
    <name type="scientific">Intoshia linei</name>
    <dbReference type="NCBI Taxonomy" id="1819745"/>
    <lineage>
        <taxon>Eukaryota</taxon>
        <taxon>Metazoa</taxon>
        <taxon>Spiralia</taxon>
        <taxon>Lophotrochozoa</taxon>
        <taxon>Mesozoa</taxon>
        <taxon>Orthonectida</taxon>
        <taxon>Rhopaluridae</taxon>
        <taxon>Intoshia</taxon>
    </lineage>
</organism>
<evidence type="ECO:0000313" key="5">
    <source>
        <dbReference type="EMBL" id="OAF64020.1"/>
    </source>
</evidence>
<evidence type="ECO:0000256" key="2">
    <source>
        <dbReference type="ARBA" id="ARBA00023157"/>
    </source>
</evidence>
<dbReference type="PROSITE" id="PS50850">
    <property type="entry name" value="MFS"/>
    <property type="match status" value="1"/>
</dbReference>
<dbReference type="GO" id="GO:0043252">
    <property type="term" value="P:sodium-independent organic anion transport"/>
    <property type="evidence" value="ECO:0007669"/>
    <property type="project" value="TreeGrafter"/>
</dbReference>
<keyword evidence="2" id="KW-1015">Disulfide bond</keyword>
<keyword evidence="3" id="KW-1133">Transmembrane helix</keyword>
<proteinExistence type="predicted"/>
<evidence type="ECO:0000313" key="6">
    <source>
        <dbReference type="Proteomes" id="UP000078046"/>
    </source>
</evidence>
<sequence>MYIFSYIVIDENAKPRMSSIYIGIFYGFSVLGPPLGFLLGGVLLNVRGNFYEQIVDVVAGDVNWYGAWYLGFLIAAVLLFISSIPLFGFDSHLP</sequence>
<dbReference type="InterPro" id="IPR004156">
    <property type="entry name" value="OATP"/>
</dbReference>
<evidence type="ECO:0000256" key="1">
    <source>
        <dbReference type="ARBA" id="ARBA00004141"/>
    </source>
</evidence>
<dbReference type="InterPro" id="IPR020846">
    <property type="entry name" value="MFS_dom"/>
</dbReference>
<dbReference type="GO" id="GO:0015347">
    <property type="term" value="F:sodium-independent organic anion transmembrane transporter activity"/>
    <property type="evidence" value="ECO:0007669"/>
    <property type="project" value="TreeGrafter"/>
</dbReference>
<feature type="transmembrane region" description="Helical" evidence="3">
    <location>
        <begin position="66"/>
        <end position="89"/>
    </location>
</feature>
<feature type="non-terminal residue" evidence="5">
    <location>
        <position position="94"/>
    </location>
</feature>
<dbReference type="Proteomes" id="UP000078046">
    <property type="component" value="Unassembled WGS sequence"/>
</dbReference>
<dbReference type="OrthoDB" id="5062115at2759"/>
<dbReference type="PANTHER" id="PTHR11388">
    <property type="entry name" value="ORGANIC ANION TRANSPORTER"/>
    <property type="match status" value="1"/>
</dbReference>